<evidence type="ECO:0000313" key="6">
    <source>
        <dbReference type="Proteomes" id="UP000092482"/>
    </source>
</evidence>
<keyword evidence="4" id="KW-0804">Transcription</keyword>
<dbReference type="Pfam" id="PF03965">
    <property type="entry name" value="Penicillinase_R"/>
    <property type="match status" value="1"/>
</dbReference>
<gene>
    <name evidence="5" type="ORF">SGUI_1641</name>
</gene>
<keyword evidence="3" id="KW-0238">DNA-binding</keyword>
<evidence type="ECO:0000256" key="1">
    <source>
        <dbReference type="ARBA" id="ARBA00011046"/>
    </source>
</evidence>
<evidence type="ECO:0000313" key="5">
    <source>
        <dbReference type="EMBL" id="ANS79037.1"/>
    </source>
</evidence>
<evidence type="ECO:0000256" key="4">
    <source>
        <dbReference type="ARBA" id="ARBA00023163"/>
    </source>
</evidence>
<sequence length="132" mass="14658">MVSMSLRSTSLGDLERVVMEILWSEGPGLSVRDVIDQLAQRDHDKELAYTTVMTVLDRLSKKGIAERTRDGRAWRYSAAASREQLAATALRSALDTVKADRTAAMLHFLDDASPGELDDLRAALAEVERRRA</sequence>
<dbReference type="PATRIC" id="fig|1758689.4.peg.1699"/>
<organism evidence="5 6">
    <name type="scientific">Serinicoccus hydrothermalis</name>
    <dbReference type="NCBI Taxonomy" id="1758689"/>
    <lineage>
        <taxon>Bacteria</taxon>
        <taxon>Bacillati</taxon>
        <taxon>Actinomycetota</taxon>
        <taxon>Actinomycetes</taxon>
        <taxon>Micrococcales</taxon>
        <taxon>Ornithinimicrobiaceae</taxon>
        <taxon>Serinicoccus</taxon>
    </lineage>
</organism>
<dbReference type="Gene3D" id="1.10.10.10">
    <property type="entry name" value="Winged helix-like DNA-binding domain superfamily/Winged helix DNA-binding domain"/>
    <property type="match status" value="1"/>
</dbReference>
<comment type="similarity">
    <text evidence="1">Belongs to the BlaI transcriptional regulatory family.</text>
</comment>
<name>A0A1B1NC77_9MICO</name>
<dbReference type="Gene3D" id="6.10.140.850">
    <property type="match status" value="1"/>
</dbReference>
<evidence type="ECO:0000256" key="2">
    <source>
        <dbReference type="ARBA" id="ARBA00023015"/>
    </source>
</evidence>
<protein>
    <submittedName>
        <fullName evidence="5">Transcriptional regulator, MecI family</fullName>
    </submittedName>
</protein>
<dbReference type="STRING" id="1758689.SGUI_1641"/>
<keyword evidence="6" id="KW-1185">Reference proteome</keyword>
<dbReference type="GO" id="GO:0045892">
    <property type="term" value="P:negative regulation of DNA-templated transcription"/>
    <property type="evidence" value="ECO:0007669"/>
    <property type="project" value="InterPro"/>
</dbReference>
<proteinExistence type="inferred from homology"/>
<keyword evidence="2" id="KW-0805">Transcription regulation</keyword>
<dbReference type="EMBL" id="CP014989">
    <property type="protein sequence ID" value="ANS79037.1"/>
    <property type="molecule type" value="Genomic_DNA"/>
</dbReference>
<dbReference type="SUPFAM" id="SSF46785">
    <property type="entry name" value="Winged helix' DNA-binding domain"/>
    <property type="match status" value="1"/>
</dbReference>
<reference evidence="5 6" key="1">
    <citation type="submission" date="2016-03" db="EMBL/GenBank/DDBJ databases">
        <title>Shallow-sea hydrothermal system.</title>
        <authorList>
            <person name="Tang K."/>
        </authorList>
    </citation>
    <scope>NUCLEOTIDE SEQUENCE [LARGE SCALE GENOMIC DNA]</scope>
    <source>
        <strain evidence="5 6">JLT9</strain>
    </source>
</reference>
<dbReference type="Proteomes" id="UP000092482">
    <property type="component" value="Chromosome"/>
</dbReference>
<dbReference type="InterPro" id="IPR005650">
    <property type="entry name" value="BlaI_family"/>
</dbReference>
<dbReference type="PIRSF" id="PIRSF019455">
    <property type="entry name" value="CopR_AtkY"/>
    <property type="match status" value="1"/>
</dbReference>
<evidence type="ECO:0000256" key="3">
    <source>
        <dbReference type="ARBA" id="ARBA00023125"/>
    </source>
</evidence>
<accession>A0A1B1NC77</accession>
<dbReference type="AlphaFoldDB" id="A0A1B1NC77"/>
<dbReference type="InterPro" id="IPR036390">
    <property type="entry name" value="WH_DNA-bd_sf"/>
</dbReference>
<dbReference type="InterPro" id="IPR036388">
    <property type="entry name" value="WH-like_DNA-bd_sf"/>
</dbReference>
<dbReference type="GO" id="GO:0003677">
    <property type="term" value="F:DNA binding"/>
    <property type="evidence" value="ECO:0007669"/>
    <property type="project" value="UniProtKB-KW"/>
</dbReference>
<dbReference type="KEGG" id="serj:SGUI_1641"/>